<evidence type="ECO:0000256" key="5">
    <source>
        <dbReference type="ARBA" id="ARBA00022989"/>
    </source>
</evidence>
<feature type="transmembrane region" description="Helical" evidence="7">
    <location>
        <begin position="36"/>
        <end position="56"/>
    </location>
</feature>
<evidence type="ECO:0000256" key="4">
    <source>
        <dbReference type="ARBA" id="ARBA00022692"/>
    </source>
</evidence>
<proteinExistence type="inferred from homology"/>
<comment type="caution">
    <text evidence="9">The sequence shown here is derived from an EMBL/GenBank/DDBJ whole genome shotgun (WGS) entry which is preliminary data.</text>
</comment>
<evidence type="ECO:0000256" key="7">
    <source>
        <dbReference type="SAM" id="Phobius"/>
    </source>
</evidence>
<feature type="transmembrane region" description="Helical" evidence="7">
    <location>
        <begin position="77"/>
        <end position="98"/>
    </location>
</feature>
<accession>A0A9D0Z518</accession>
<dbReference type="InterPro" id="IPR037185">
    <property type="entry name" value="EmrE-like"/>
</dbReference>
<keyword evidence="6 7" id="KW-0472">Membrane</keyword>
<dbReference type="GO" id="GO:0005886">
    <property type="term" value="C:plasma membrane"/>
    <property type="evidence" value="ECO:0007669"/>
    <property type="project" value="UniProtKB-SubCell"/>
</dbReference>
<feature type="transmembrane region" description="Helical" evidence="7">
    <location>
        <begin position="185"/>
        <end position="204"/>
    </location>
</feature>
<feature type="domain" description="EamA" evidence="8">
    <location>
        <begin position="6"/>
        <end position="144"/>
    </location>
</feature>
<keyword evidence="5 7" id="KW-1133">Transmembrane helix</keyword>
<feature type="transmembrane region" description="Helical" evidence="7">
    <location>
        <begin position="271"/>
        <end position="291"/>
    </location>
</feature>
<feature type="transmembrane region" description="Helical" evidence="7">
    <location>
        <begin position="157"/>
        <end position="173"/>
    </location>
</feature>
<dbReference type="InterPro" id="IPR051258">
    <property type="entry name" value="Diverse_Substrate_Transporter"/>
</dbReference>
<evidence type="ECO:0000313" key="10">
    <source>
        <dbReference type="Proteomes" id="UP000886874"/>
    </source>
</evidence>
<feature type="transmembrane region" description="Helical" evidence="7">
    <location>
        <begin position="104"/>
        <end position="122"/>
    </location>
</feature>
<feature type="domain" description="EamA" evidence="8">
    <location>
        <begin position="155"/>
        <end position="286"/>
    </location>
</feature>
<dbReference type="PANTHER" id="PTHR42920">
    <property type="entry name" value="OS03G0707200 PROTEIN-RELATED"/>
    <property type="match status" value="1"/>
</dbReference>
<sequence length="302" mass="32332">MSKRWIGNSVLLLGAMIWGAAFVAQSVGMDYLGPFTFQAARSLLGALVLLPVIAVMDKRGNPHRPVTPAAQKRQLGYGLLVGVILFAACSLQQCGLLYTAPGKSGFLTSLYIILVPLVGLLFGRRVKPWIWGSVALAIVGLYLLCGSTEFSLGPGEWLTLGCALAFCFHILVIDHISGTVDAVRLSAMQFFVCGMLSLVCMVIWEQPSWDNLLACWLPIAYAGILSSGLGYTLQIIGQAYTEPTVASLLMSLESVFSVVFGWIILRSALTPAELVGCCLVFAGVIISQLPGKAPVPNPQKSH</sequence>
<comment type="subcellular location">
    <subcellularLocation>
        <location evidence="1">Cell membrane</location>
        <topology evidence="1">Multi-pass membrane protein</topology>
    </subcellularLocation>
</comment>
<reference evidence="9" key="1">
    <citation type="submission" date="2020-10" db="EMBL/GenBank/DDBJ databases">
        <authorList>
            <person name="Gilroy R."/>
        </authorList>
    </citation>
    <scope>NUCLEOTIDE SEQUENCE</scope>
    <source>
        <strain evidence="9">ChiSjej2B20-13462</strain>
    </source>
</reference>
<evidence type="ECO:0000256" key="3">
    <source>
        <dbReference type="ARBA" id="ARBA00022475"/>
    </source>
</evidence>
<comment type="similarity">
    <text evidence="2">Belongs to the EamA transporter family.</text>
</comment>
<protein>
    <submittedName>
        <fullName evidence="9">DMT family transporter</fullName>
    </submittedName>
</protein>
<evidence type="ECO:0000256" key="2">
    <source>
        <dbReference type="ARBA" id="ARBA00007362"/>
    </source>
</evidence>
<evidence type="ECO:0000259" key="8">
    <source>
        <dbReference type="Pfam" id="PF00892"/>
    </source>
</evidence>
<gene>
    <name evidence="9" type="ORF">IAA67_00210</name>
</gene>
<evidence type="ECO:0000256" key="6">
    <source>
        <dbReference type="ARBA" id="ARBA00023136"/>
    </source>
</evidence>
<name>A0A9D0Z518_9FIRM</name>
<dbReference type="Proteomes" id="UP000886874">
    <property type="component" value="Unassembled WGS sequence"/>
</dbReference>
<dbReference type="PANTHER" id="PTHR42920:SF5">
    <property type="entry name" value="EAMA DOMAIN-CONTAINING PROTEIN"/>
    <property type="match status" value="1"/>
</dbReference>
<organism evidence="9 10">
    <name type="scientific">Candidatus Avoscillospira stercorigallinarum</name>
    <dbReference type="NCBI Taxonomy" id="2840708"/>
    <lineage>
        <taxon>Bacteria</taxon>
        <taxon>Bacillati</taxon>
        <taxon>Bacillota</taxon>
        <taxon>Clostridia</taxon>
        <taxon>Eubacteriales</taxon>
        <taxon>Oscillospiraceae</taxon>
        <taxon>Oscillospiraceae incertae sedis</taxon>
        <taxon>Candidatus Avoscillospira</taxon>
    </lineage>
</organism>
<feature type="transmembrane region" description="Helical" evidence="7">
    <location>
        <begin position="129"/>
        <end position="151"/>
    </location>
</feature>
<dbReference type="Pfam" id="PF00892">
    <property type="entry name" value="EamA"/>
    <property type="match status" value="2"/>
</dbReference>
<reference evidence="9" key="2">
    <citation type="journal article" date="2021" name="PeerJ">
        <title>Extensive microbial diversity within the chicken gut microbiome revealed by metagenomics and culture.</title>
        <authorList>
            <person name="Gilroy R."/>
            <person name="Ravi A."/>
            <person name="Getino M."/>
            <person name="Pursley I."/>
            <person name="Horton D.L."/>
            <person name="Alikhan N.F."/>
            <person name="Baker D."/>
            <person name="Gharbi K."/>
            <person name="Hall N."/>
            <person name="Watson M."/>
            <person name="Adriaenssens E.M."/>
            <person name="Foster-Nyarko E."/>
            <person name="Jarju S."/>
            <person name="Secka A."/>
            <person name="Antonio M."/>
            <person name="Oren A."/>
            <person name="Chaudhuri R.R."/>
            <person name="La Ragione R."/>
            <person name="Hildebrand F."/>
            <person name="Pallen M.J."/>
        </authorList>
    </citation>
    <scope>NUCLEOTIDE SEQUENCE</scope>
    <source>
        <strain evidence="9">ChiSjej2B20-13462</strain>
    </source>
</reference>
<dbReference type="SUPFAM" id="SSF103481">
    <property type="entry name" value="Multidrug resistance efflux transporter EmrE"/>
    <property type="match status" value="2"/>
</dbReference>
<feature type="transmembrane region" description="Helical" evidence="7">
    <location>
        <begin position="216"/>
        <end position="233"/>
    </location>
</feature>
<evidence type="ECO:0000313" key="9">
    <source>
        <dbReference type="EMBL" id="HIQ68746.1"/>
    </source>
</evidence>
<feature type="transmembrane region" description="Helical" evidence="7">
    <location>
        <begin position="245"/>
        <end position="265"/>
    </location>
</feature>
<dbReference type="EMBL" id="DVFN01000004">
    <property type="protein sequence ID" value="HIQ68746.1"/>
    <property type="molecule type" value="Genomic_DNA"/>
</dbReference>
<dbReference type="AlphaFoldDB" id="A0A9D0Z518"/>
<dbReference type="InterPro" id="IPR000620">
    <property type="entry name" value="EamA_dom"/>
</dbReference>
<keyword evidence="3" id="KW-1003">Cell membrane</keyword>
<keyword evidence="4 7" id="KW-0812">Transmembrane</keyword>
<evidence type="ECO:0000256" key="1">
    <source>
        <dbReference type="ARBA" id="ARBA00004651"/>
    </source>
</evidence>